<dbReference type="Proteomes" id="UP000518605">
    <property type="component" value="Unassembled WGS sequence"/>
</dbReference>
<organism evidence="1 2">
    <name type="scientific">Paenibacillus endophyticus</name>
    <dbReference type="NCBI Taxonomy" id="1294268"/>
    <lineage>
        <taxon>Bacteria</taxon>
        <taxon>Bacillati</taxon>
        <taxon>Bacillota</taxon>
        <taxon>Bacilli</taxon>
        <taxon>Bacillales</taxon>
        <taxon>Paenibacillaceae</taxon>
        <taxon>Paenibacillus</taxon>
    </lineage>
</organism>
<evidence type="ECO:0000313" key="2">
    <source>
        <dbReference type="Proteomes" id="UP000518605"/>
    </source>
</evidence>
<dbReference type="RefSeq" id="WP_183568979.1">
    <property type="nucleotide sequence ID" value="NZ_CBCSLB010000019.1"/>
</dbReference>
<sequence length="76" mass="8198">MIIEIAGYLLGLAVWSVIRIKALASQEKNKEAAVYGSLLGVSAILGSLLLARMDLPSFTEPAKMILEPIGKMLLKQ</sequence>
<evidence type="ECO:0000313" key="1">
    <source>
        <dbReference type="EMBL" id="MBB3154844.1"/>
    </source>
</evidence>
<gene>
    <name evidence="1" type="ORF">FHS16_004926</name>
</gene>
<protein>
    <submittedName>
        <fullName evidence="1">Uncharacterized protein</fullName>
    </submittedName>
</protein>
<comment type="caution">
    <text evidence="1">The sequence shown here is derived from an EMBL/GenBank/DDBJ whole genome shotgun (WGS) entry which is preliminary data.</text>
</comment>
<name>A0A7W5CD01_9BACL</name>
<proteinExistence type="predicted"/>
<dbReference type="EMBL" id="JACHXW010000019">
    <property type="protein sequence ID" value="MBB3154844.1"/>
    <property type="molecule type" value="Genomic_DNA"/>
</dbReference>
<dbReference type="AlphaFoldDB" id="A0A7W5CD01"/>
<keyword evidence="2" id="KW-1185">Reference proteome</keyword>
<reference evidence="1 2" key="1">
    <citation type="submission" date="2020-08" db="EMBL/GenBank/DDBJ databases">
        <title>Genomic Encyclopedia of Type Strains, Phase III (KMG-III): the genomes of soil and plant-associated and newly described type strains.</title>
        <authorList>
            <person name="Whitman W."/>
        </authorList>
    </citation>
    <scope>NUCLEOTIDE SEQUENCE [LARGE SCALE GENOMIC DNA]</scope>
    <source>
        <strain evidence="1 2">CECT 8234</strain>
    </source>
</reference>
<accession>A0A7W5CD01</accession>